<evidence type="ECO:0000313" key="3">
    <source>
        <dbReference type="Proteomes" id="UP000323300"/>
    </source>
</evidence>
<dbReference type="PANTHER" id="PTHR43433:SF1">
    <property type="entry name" value="BLL5160 PROTEIN"/>
    <property type="match status" value="1"/>
</dbReference>
<reference evidence="2 3" key="1">
    <citation type="submission" date="2016-10" db="EMBL/GenBank/DDBJ databases">
        <authorList>
            <person name="Varghese N."/>
            <person name="Submissions S."/>
        </authorList>
    </citation>
    <scope>NUCLEOTIDE SEQUENCE [LARGE SCALE GENOMIC DNA]</scope>
    <source>
        <strain evidence="2 3">DSM 21822</strain>
    </source>
</reference>
<dbReference type="InterPro" id="IPR029058">
    <property type="entry name" value="AB_hydrolase_fold"/>
</dbReference>
<dbReference type="SUPFAM" id="SSF53474">
    <property type="entry name" value="alpha/beta-Hydrolases"/>
    <property type="match status" value="1"/>
</dbReference>
<dbReference type="EMBL" id="FOSL01000003">
    <property type="protein sequence ID" value="SFK18805.1"/>
    <property type="molecule type" value="Genomic_DNA"/>
</dbReference>
<dbReference type="Pfam" id="PF00561">
    <property type="entry name" value="Abhydrolase_1"/>
    <property type="match status" value="1"/>
</dbReference>
<dbReference type="PRINTS" id="PR00111">
    <property type="entry name" value="ABHYDROLASE"/>
</dbReference>
<dbReference type="Gene3D" id="3.40.50.1820">
    <property type="entry name" value="alpha/beta hydrolase"/>
    <property type="match status" value="1"/>
</dbReference>
<dbReference type="PANTHER" id="PTHR43433">
    <property type="entry name" value="HYDROLASE, ALPHA/BETA FOLD FAMILY PROTEIN"/>
    <property type="match status" value="1"/>
</dbReference>
<sequence>MNLTAAAFAFLLAFFLMLAGVTRVGSWLIERRNPPVGSFATVNGARMHYVHVPAGPNPDLPPVVFIHGASANLKDQMAPLRPLLEGRAEMLFFDRPGHGWSGRGSRNSNPHEQAETIAALMDHVGIRDAIIVGHSFGGAVTATFGLEQAARTRGLVFLSAVSHPWPGGATAWYYSVAATPVIGWLFAQTVAYPAGTSRLAAATTCVFAPNAVPDGYSDAASIPLVLRPRAFRSNALDVAGLYGHVLEAAKRYRDIKVPTVVISGDRDAVVYEEIHSTGLARDIPGAEPVWVRNLGHKPDWVGPDLVVAAIEKVAGKERDLAGVARAVEARIAGDAYGAGCIDEKAPVAELAPQ</sequence>
<accession>A0A1I3XH17</accession>
<dbReference type="Proteomes" id="UP000323300">
    <property type="component" value="Unassembled WGS sequence"/>
</dbReference>
<feature type="domain" description="AB hydrolase-1" evidence="1">
    <location>
        <begin position="61"/>
        <end position="298"/>
    </location>
</feature>
<organism evidence="2 3">
    <name type="scientific">Neomesorhizobium albiziae</name>
    <dbReference type="NCBI Taxonomy" id="335020"/>
    <lineage>
        <taxon>Bacteria</taxon>
        <taxon>Pseudomonadati</taxon>
        <taxon>Pseudomonadota</taxon>
        <taxon>Alphaproteobacteria</taxon>
        <taxon>Hyphomicrobiales</taxon>
        <taxon>Phyllobacteriaceae</taxon>
        <taxon>Neomesorhizobium</taxon>
    </lineage>
</organism>
<dbReference type="InterPro" id="IPR000073">
    <property type="entry name" value="AB_hydrolase_1"/>
</dbReference>
<protein>
    <submittedName>
        <fullName evidence="2">Pimeloyl-ACP methyl ester carboxylesterase</fullName>
    </submittedName>
</protein>
<keyword evidence="3" id="KW-1185">Reference proteome</keyword>
<proteinExistence type="predicted"/>
<evidence type="ECO:0000313" key="2">
    <source>
        <dbReference type="EMBL" id="SFK18805.1"/>
    </source>
</evidence>
<dbReference type="RefSeq" id="WP_149759518.1">
    <property type="nucleotide sequence ID" value="NZ_BSPE01000008.1"/>
</dbReference>
<gene>
    <name evidence="2" type="ORF">SAMN04488498_103225</name>
</gene>
<dbReference type="OrthoDB" id="9815441at2"/>
<name>A0A1I3XH17_9HYPH</name>
<dbReference type="AlphaFoldDB" id="A0A1I3XH17"/>
<evidence type="ECO:0000259" key="1">
    <source>
        <dbReference type="Pfam" id="PF00561"/>
    </source>
</evidence>
<dbReference type="InterPro" id="IPR050471">
    <property type="entry name" value="AB_hydrolase"/>
</dbReference>